<feature type="chain" id="PRO_5020215108" description="DUF928 domain-containing protein" evidence="1">
    <location>
        <begin position="22"/>
        <end position="327"/>
    </location>
</feature>
<protein>
    <recommendedName>
        <fullName evidence="4">DUF928 domain-containing protein</fullName>
    </recommendedName>
</protein>
<keyword evidence="3" id="KW-1185">Reference proteome</keyword>
<evidence type="ECO:0000313" key="3">
    <source>
        <dbReference type="Proteomes" id="UP000290407"/>
    </source>
</evidence>
<dbReference type="SUPFAM" id="SSF48452">
    <property type="entry name" value="TPR-like"/>
    <property type="match status" value="1"/>
</dbReference>
<evidence type="ECO:0000313" key="2">
    <source>
        <dbReference type="EMBL" id="RYC66897.1"/>
    </source>
</evidence>
<evidence type="ECO:0008006" key="4">
    <source>
        <dbReference type="Google" id="ProtNLM"/>
    </source>
</evidence>
<dbReference type="RefSeq" id="WP_077922037.1">
    <property type="nucleotide sequence ID" value="NZ_SBLB01000011.1"/>
</dbReference>
<dbReference type="InterPro" id="IPR011990">
    <property type="entry name" value="TPR-like_helical_dom_sf"/>
</dbReference>
<keyword evidence="1" id="KW-0732">Signal</keyword>
<dbReference type="AlphaFoldDB" id="A0A4Q2UCW9"/>
<dbReference type="EMBL" id="SBLB01000011">
    <property type="protein sequence ID" value="RYC66897.1"/>
    <property type="molecule type" value="Genomic_DNA"/>
</dbReference>
<reference evidence="2 3" key="1">
    <citation type="submission" date="2019-01" db="EMBL/GenBank/DDBJ databases">
        <title>Spirosoma flava sp. nov., a propanil-degrading bacterium isolated from herbicide-contaminated soil.</title>
        <authorList>
            <person name="Zhang L."/>
            <person name="Jiang J.-D."/>
        </authorList>
    </citation>
    <scope>NUCLEOTIDE SEQUENCE [LARGE SCALE GENOMIC DNA]</scope>
    <source>
        <strain evidence="2 3">TY50</strain>
    </source>
</reference>
<feature type="signal peptide" evidence="1">
    <location>
        <begin position="1"/>
        <end position="21"/>
    </location>
</feature>
<comment type="caution">
    <text evidence="2">The sequence shown here is derived from an EMBL/GenBank/DDBJ whole genome shotgun (WGS) entry which is preliminary data.</text>
</comment>
<name>A0A4Q2UCW9_9BACT</name>
<proteinExistence type="predicted"/>
<accession>A0A4Q2UCW9</accession>
<sequence>MHTTKLLFLLVVLLSPAVLSAQSTKQTAPAASRVLYADGPVSYRTSARSPWVSIGPASQNPALAAAYTIKLNEQSILVLEQPGKAPVVIRNRPGEFTVTTLLQSSASDGIGLALADYFRYLWRNLTHHHETIDSYAQGYMKRKGVVSRGCTVPLMLTPDYGAVLASDTSMQFGWKRDPAARRYTLAIYDNYDEKANTLFTTETADTTLAFRLDKPFIEKEVTYYWSVYPVGKPNCARYTFSLPKPDALRTLETKLVALDQEMQTSAALAAFVRATLYEGNRFYPEAYRAYFQAYRLAPANVLFRDGLALFLARRGMTQQAHALLASR</sequence>
<gene>
    <name evidence="2" type="ORF">EQG79_27740</name>
</gene>
<organism evidence="2 3">
    <name type="scientific">Spirosoma sordidisoli</name>
    <dbReference type="NCBI Taxonomy" id="2502893"/>
    <lineage>
        <taxon>Bacteria</taxon>
        <taxon>Pseudomonadati</taxon>
        <taxon>Bacteroidota</taxon>
        <taxon>Cytophagia</taxon>
        <taxon>Cytophagales</taxon>
        <taxon>Cytophagaceae</taxon>
        <taxon>Spirosoma</taxon>
    </lineage>
</organism>
<evidence type="ECO:0000256" key="1">
    <source>
        <dbReference type="SAM" id="SignalP"/>
    </source>
</evidence>
<dbReference type="Proteomes" id="UP000290407">
    <property type="component" value="Unassembled WGS sequence"/>
</dbReference>